<gene>
    <name evidence="1" type="ORF">SAMN02983006_02827</name>
</gene>
<sequence>MLKTCFRKIIKISSAVLFLFLFLFILNGTVAADQLTLTNGKSYRGEILTNSFSLKTEYAEINIQTQYLSKITRKNTLFILKAAENNKFSGQLQGTIKFRSDSQELNINLQDLSSLDFSQTAKFSNNKAVSVSLTNNDYFSANTVENGININTSLGSPLNIPFSKLISIEYLAAKDVYLIKRQNDSAVEATFSQNKIVLWPAAGEIFELNLNYLKKMTFNN</sequence>
<dbReference type="Proteomes" id="UP000199006">
    <property type="component" value="Unassembled WGS sequence"/>
</dbReference>
<dbReference type="RefSeq" id="WP_089862803.1">
    <property type="nucleotide sequence ID" value="NZ_FOTI01000070.1"/>
</dbReference>
<protein>
    <submittedName>
        <fullName evidence="1">Uncharacterized protein</fullName>
    </submittedName>
</protein>
<reference evidence="1 2" key="1">
    <citation type="submission" date="2016-10" db="EMBL/GenBank/DDBJ databases">
        <authorList>
            <person name="de Groot N.N."/>
        </authorList>
    </citation>
    <scope>NUCLEOTIDE SEQUENCE [LARGE SCALE GENOMIC DNA]</scope>
    <source>
        <strain evidence="1 2">ATCC 51327</strain>
    </source>
</reference>
<organism evidence="1 2">
    <name type="scientific">Halanaerobium salsuginis</name>
    <dbReference type="NCBI Taxonomy" id="29563"/>
    <lineage>
        <taxon>Bacteria</taxon>
        <taxon>Bacillati</taxon>
        <taxon>Bacillota</taxon>
        <taxon>Clostridia</taxon>
        <taxon>Halanaerobiales</taxon>
        <taxon>Halanaerobiaceae</taxon>
        <taxon>Halanaerobium</taxon>
    </lineage>
</organism>
<evidence type="ECO:0000313" key="2">
    <source>
        <dbReference type="Proteomes" id="UP000199006"/>
    </source>
</evidence>
<proteinExistence type="predicted"/>
<dbReference type="STRING" id="29563.SAMN02983006_02827"/>
<dbReference type="EMBL" id="FOTI01000070">
    <property type="protein sequence ID" value="SFM11338.1"/>
    <property type="molecule type" value="Genomic_DNA"/>
</dbReference>
<dbReference type="OrthoDB" id="2111830at2"/>
<accession>A0A1I4N770</accession>
<evidence type="ECO:0000313" key="1">
    <source>
        <dbReference type="EMBL" id="SFM11338.1"/>
    </source>
</evidence>
<name>A0A1I4N770_9FIRM</name>
<keyword evidence="2" id="KW-1185">Reference proteome</keyword>
<dbReference type="AlphaFoldDB" id="A0A1I4N770"/>